<dbReference type="PANTHER" id="PTHR30146">
    <property type="entry name" value="LACI-RELATED TRANSCRIPTIONAL REPRESSOR"/>
    <property type="match status" value="1"/>
</dbReference>
<dbReference type="InterPro" id="IPR046335">
    <property type="entry name" value="LacI/GalR-like_sensor"/>
</dbReference>
<evidence type="ECO:0000256" key="1">
    <source>
        <dbReference type="ARBA" id="ARBA00023015"/>
    </source>
</evidence>
<dbReference type="AlphaFoldDB" id="A0A7J5BBQ1"/>
<feature type="domain" description="HTH lacI-type" evidence="4">
    <location>
        <begin position="20"/>
        <end position="74"/>
    </location>
</feature>
<organism evidence="5 6">
    <name type="scientific">Gulosibacter chungangensis</name>
    <dbReference type="NCBI Taxonomy" id="979746"/>
    <lineage>
        <taxon>Bacteria</taxon>
        <taxon>Bacillati</taxon>
        <taxon>Actinomycetota</taxon>
        <taxon>Actinomycetes</taxon>
        <taxon>Micrococcales</taxon>
        <taxon>Microbacteriaceae</taxon>
        <taxon>Gulosibacter</taxon>
    </lineage>
</organism>
<dbReference type="GO" id="GO:0000976">
    <property type="term" value="F:transcription cis-regulatory region binding"/>
    <property type="evidence" value="ECO:0007669"/>
    <property type="project" value="TreeGrafter"/>
</dbReference>
<accession>A0A7J5BBQ1</accession>
<dbReference type="OrthoDB" id="3467214at2"/>
<keyword evidence="1" id="KW-0805">Transcription regulation</keyword>
<dbReference type="GO" id="GO:0003700">
    <property type="term" value="F:DNA-binding transcription factor activity"/>
    <property type="evidence" value="ECO:0007669"/>
    <property type="project" value="TreeGrafter"/>
</dbReference>
<evidence type="ECO:0000259" key="4">
    <source>
        <dbReference type="PROSITE" id="PS50932"/>
    </source>
</evidence>
<dbReference type="CDD" id="cd01392">
    <property type="entry name" value="HTH_LacI"/>
    <property type="match status" value="1"/>
</dbReference>
<dbReference type="SMART" id="SM00354">
    <property type="entry name" value="HTH_LACI"/>
    <property type="match status" value="1"/>
</dbReference>
<dbReference type="EMBL" id="WBKB01000005">
    <property type="protein sequence ID" value="KAB1642702.1"/>
    <property type="molecule type" value="Genomic_DNA"/>
</dbReference>
<sequence length="346" mass="37150">MKDQRRDEGKGFTNVSTQRPTMEDVAAASGYSRALVSRAFRGKPGVSSAAKIAIFSAADSLGYRHNLIASRLASQSTNSVGLFMLDIYNELFADIYSGLRERVQEQAIEVILAVGTPDGENDLKRIENLLNMRVDVAVVAGTLLPDEVLQRLSKSVPLISVTRLVPGISSVATDDGVGGRLAAEHLLKLGHRHISLLAPAFETVYGERERAFADSMLGAGLKPQVVRSKLTQDDAHVQARELLSSVNRPTAIITHNDVMALGVLEAAIDLGLSVPNDLSIVGYDDTRVARHPRVNLTSVGQQSHQLGELAASFALDDEVRAGAVARHRLLNPRLEVRGSSGPAPTV</sequence>
<evidence type="ECO:0000313" key="6">
    <source>
        <dbReference type="Proteomes" id="UP000433493"/>
    </source>
</evidence>
<dbReference type="InterPro" id="IPR010982">
    <property type="entry name" value="Lambda_DNA-bd_dom_sf"/>
</dbReference>
<dbReference type="Proteomes" id="UP000433493">
    <property type="component" value="Unassembled WGS sequence"/>
</dbReference>
<proteinExistence type="predicted"/>
<keyword evidence="6" id="KW-1185">Reference proteome</keyword>
<reference evidence="5 6" key="1">
    <citation type="submission" date="2019-09" db="EMBL/GenBank/DDBJ databases">
        <title>Phylogeny of genus Pseudoclavibacter and closely related genus.</title>
        <authorList>
            <person name="Li Y."/>
        </authorList>
    </citation>
    <scope>NUCLEOTIDE SEQUENCE [LARGE SCALE GENOMIC DNA]</scope>
    <source>
        <strain evidence="5 6">KCTC 13959</strain>
    </source>
</reference>
<dbReference type="InterPro" id="IPR028082">
    <property type="entry name" value="Peripla_BP_I"/>
</dbReference>
<name>A0A7J5BBQ1_9MICO</name>
<gene>
    <name evidence="5" type="ORF">F8O05_09590</name>
</gene>
<keyword evidence="2" id="KW-0238">DNA-binding</keyword>
<dbReference type="SUPFAM" id="SSF53822">
    <property type="entry name" value="Periplasmic binding protein-like I"/>
    <property type="match status" value="1"/>
</dbReference>
<dbReference type="RefSeq" id="WP_158052504.1">
    <property type="nucleotide sequence ID" value="NZ_WBKB01000005.1"/>
</dbReference>
<protein>
    <submittedName>
        <fullName evidence="5">LacI family transcriptional regulator</fullName>
    </submittedName>
</protein>
<dbReference type="Gene3D" id="1.10.260.40">
    <property type="entry name" value="lambda repressor-like DNA-binding domains"/>
    <property type="match status" value="1"/>
</dbReference>
<dbReference type="Pfam" id="PF13377">
    <property type="entry name" value="Peripla_BP_3"/>
    <property type="match status" value="1"/>
</dbReference>
<evidence type="ECO:0000313" key="5">
    <source>
        <dbReference type="EMBL" id="KAB1642702.1"/>
    </source>
</evidence>
<evidence type="ECO:0000256" key="2">
    <source>
        <dbReference type="ARBA" id="ARBA00023125"/>
    </source>
</evidence>
<dbReference type="SUPFAM" id="SSF47413">
    <property type="entry name" value="lambda repressor-like DNA-binding domains"/>
    <property type="match status" value="1"/>
</dbReference>
<comment type="caution">
    <text evidence="5">The sequence shown here is derived from an EMBL/GenBank/DDBJ whole genome shotgun (WGS) entry which is preliminary data.</text>
</comment>
<dbReference type="InterPro" id="IPR000843">
    <property type="entry name" value="HTH_LacI"/>
</dbReference>
<dbReference type="Gene3D" id="3.40.50.2300">
    <property type="match status" value="2"/>
</dbReference>
<dbReference type="Pfam" id="PF00356">
    <property type="entry name" value="LacI"/>
    <property type="match status" value="1"/>
</dbReference>
<dbReference type="PANTHER" id="PTHR30146:SF109">
    <property type="entry name" value="HTH-TYPE TRANSCRIPTIONAL REGULATOR GALS"/>
    <property type="match status" value="1"/>
</dbReference>
<dbReference type="PROSITE" id="PS50932">
    <property type="entry name" value="HTH_LACI_2"/>
    <property type="match status" value="1"/>
</dbReference>
<evidence type="ECO:0000256" key="3">
    <source>
        <dbReference type="ARBA" id="ARBA00023163"/>
    </source>
</evidence>
<keyword evidence="3" id="KW-0804">Transcription</keyword>